<dbReference type="InterPro" id="IPR007511">
    <property type="entry name" value="DUF501"/>
</dbReference>
<evidence type="ECO:0000256" key="1">
    <source>
        <dbReference type="SAM" id="MobiDB-lite"/>
    </source>
</evidence>
<feature type="non-terminal residue" evidence="2">
    <location>
        <position position="1"/>
    </location>
</feature>
<accession>A0A6G3XVI1</accession>
<organism evidence="2">
    <name type="scientific">Streptomyces sp. SID7499</name>
    <dbReference type="NCBI Taxonomy" id="2706086"/>
    <lineage>
        <taxon>Bacteria</taxon>
        <taxon>Bacillati</taxon>
        <taxon>Actinomycetota</taxon>
        <taxon>Actinomycetes</taxon>
        <taxon>Kitasatosporales</taxon>
        <taxon>Streptomycetaceae</taxon>
        <taxon>Streptomyces</taxon>
    </lineage>
</organism>
<name>A0A6G3XVI1_9ACTN</name>
<proteinExistence type="predicted"/>
<dbReference type="Pfam" id="PF04417">
    <property type="entry name" value="DUF501"/>
    <property type="match status" value="1"/>
</dbReference>
<evidence type="ECO:0000313" key="2">
    <source>
        <dbReference type="EMBL" id="NEE21510.1"/>
    </source>
</evidence>
<comment type="caution">
    <text evidence="2">The sequence shown here is derived from an EMBL/GenBank/DDBJ whole genome shotgun (WGS) entry which is preliminary data.</text>
</comment>
<gene>
    <name evidence="2" type="ORF">G3M58_85495</name>
</gene>
<sequence>DRVKCLHVLVGHSLAAGPGVNPLGDEAIAMLPEWWAKGPCVTPCVTPDEGDGRTVEQGDGGHFASRPLDVPAEGRGA</sequence>
<protein>
    <submittedName>
        <fullName evidence="2">DUF501 domain-containing protein</fullName>
    </submittedName>
</protein>
<dbReference type="AlphaFoldDB" id="A0A6G3XVI1"/>
<reference evidence="2" key="1">
    <citation type="submission" date="2020-01" db="EMBL/GenBank/DDBJ databases">
        <title>Insect and environment-associated Actinomycetes.</title>
        <authorList>
            <person name="Currrie C."/>
            <person name="Chevrette M."/>
            <person name="Carlson C."/>
            <person name="Stubbendieck R."/>
            <person name="Wendt-Pienkowski E."/>
        </authorList>
    </citation>
    <scope>NUCLEOTIDE SEQUENCE</scope>
    <source>
        <strain evidence="2">SID7499</strain>
    </source>
</reference>
<dbReference type="EMBL" id="JAAGMN010009176">
    <property type="protein sequence ID" value="NEE21510.1"/>
    <property type="molecule type" value="Genomic_DNA"/>
</dbReference>
<feature type="region of interest" description="Disordered" evidence="1">
    <location>
        <begin position="47"/>
        <end position="77"/>
    </location>
</feature>